<feature type="active site" description="Proton acceptor" evidence="4">
    <location>
        <position position="379"/>
    </location>
</feature>
<evidence type="ECO:0000313" key="8">
    <source>
        <dbReference type="EMBL" id="CAE0294844.1"/>
    </source>
</evidence>
<evidence type="ECO:0000256" key="4">
    <source>
        <dbReference type="PIRSR" id="PIRSR000429-1"/>
    </source>
</evidence>
<dbReference type="PIRSF" id="PIRSF000429">
    <property type="entry name" value="Ac-CoA_Ac_transf"/>
    <property type="match status" value="1"/>
</dbReference>
<dbReference type="CDD" id="cd00751">
    <property type="entry name" value="thiolase"/>
    <property type="match status" value="1"/>
</dbReference>
<evidence type="ECO:0008006" key="9">
    <source>
        <dbReference type="Google" id="ProtNLM"/>
    </source>
</evidence>
<evidence type="ECO:0000259" key="7">
    <source>
        <dbReference type="Pfam" id="PF02803"/>
    </source>
</evidence>
<feature type="domain" description="Thiolase N-terminal" evidence="6">
    <location>
        <begin position="5"/>
        <end position="264"/>
    </location>
</feature>
<dbReference type="Pfam" id="PF02803">
    <property type="entry name" value="Thiolase_C"/>
    <property type="match status" value="1"/>
</dbReference>
<reference evidence="8" key="1">
    <citation type="submission" date="2021-01" db="EMBL/GenBank/DDBJ databases">
        <authorList>
            <person name="Corre E."/>
            <person name="Pelletier E."/>
            <person name="Niang G."/>
            <person name="Scheremetjew M."/>
            <person name="Finn R."/>
            <person name="Kale V."/>
            <person name="Holt S."/>
            <person name="Cochrane G."/>
            <person name="Meng A."/>
            <person name="Brown T."/>
            <person name="Cohen L."/>
        </authorList>
    </citation>
    <scope>NUCLEOTIDE SEQUENCE</scope>
    <source>
        <strain evidence="8">CCAP 955/1</strain>
    </source>
</reference>
<dbReference type="InterPro" id="IPR020616">
    <property type="entry name" value="Thiolase_N"/>
</dbReference>
<dbReference type="InterPro" id="IPR020615">
    <property type="entry name" value="Thiolase_acyl_enz_int_AS"/>
</dbReference>
<dbReference type="PROSITE" id="PS00098">
    <property type="entry name" value="THIOLASE_1"/>
    <property type="match status" value="1"/>
</dbReference>
<dbReference type="InterPro" id="IPR020610">
    <property type="entry name" value="Thiolase_AS"/>
</dbReference>
<dbReference type="InterPro" id="IPR020617">
    <property type="entry name" value="Thiolase_C"/>
</dbReference>
<feature type="active site" description="Acyl-thioester intermediate" evidence="4">
    <location>
        <position position="85"/>
    </location>
</feature>
<dbReference type="NCBIfam" id="TIGR01930">
    <property type="entry name" value="AcCoA-C-Actrans"/>
    <property type="match status" value="1"/>
</dbReference>
<evidence type="ECO:0000256" key="5">
    <source>
        <dbReference type="RuleBase" id="RU003557"/>
    </source>
</evidence>
<dbReference type="PANTHER" id="PTHR18919">
    <property type="entry name" value="ACETYL-COA C-ACYLTRANSFERASE"/>
    <property type="match status" value="1"/>
</dbReference>
<protein>
    <recommendedName>
        <fullName evidence="9">Acetyl-CoA C-acetyltransferase</fullName>
    </recommendedName>
</protein>
<keyword evidence="2 5" id="KW-0808">Transferase</keyword>
<dbReference type="AlphaFoldDB" id="A0A7S3HGI3"/>
<dbReference type="InterPro" id="IPR002155">
    <property type="entry name" value="Thiolase"/>
</dbReference>
<dbReference type="EMBL" id="HBIC01046522">
    <property type="protein sequence ID" value="CAE0294844.1"/>
    <property type="molecule type" value="Transcribed_RNA"/>
</dbReference>
<evidence type="ECO:0000256" key="2">
    <source>
        <dbReference type="ARBA" id="ARBA00022679"/>
    </source>
</evidence>
<feature type="domain" description="Thiolase C-terminal" evidence="7">
    <location>
        <begin position="271"/>
        <end position="391"/>
    </location>
</feature>
<dbReference type="PROSITE" id="PS00099">
    <property type="entry name" value="THIOLASE_3"/>
    <property type="match status" value="1"/>
</dbReference>
<sequence>MISPVYIIDAKRTPVGSFQGQLSGFQGWQLGAEALRSISTPTHVPEEVIMGCVLGAGQGQAPARQAACSAFGVDNIPSTTINKVCGSGMQSISFAYNKLQLGQRNVVAAGGFESMTNAPYLLPKGRAGYRMGHGVVIDHMLHDGLEDAYDIASDGTRRAMGTFADATAEKYSFTRQDQEAFALETFQNFKQSEAAGEFANERAPITVTDAKGGKTTINTDEPPTRVKPEKYAALKPAFGKTGTVTAATSSAIADGASALLLCNEKGLGAATPLARIVGVTSHAQEPEWFTTAPIGAIRALLSQVGWSVEEVDLFEVNEAFAVVPMAVMRELAIPRSKVNALGGACAVGHPIGSSSARIVVTLVHALRSRGLKRGIASVCIGGGEAMAIAIEVV</sequence>
<proteinExistence type="inferred from homology"/>
<evidence type="ECO:0000256" key="3">
    <source>
        <dbReference type="ARBA" id="ARBA00023315"/>
    </source>
</evidence>
<dbReference type="GO" id="GO:0003988">
    <property type="term" value="F:acetyl-CoA C-acyltransferase activity"/>
    <property type="evidence" value="ECO:0007669"/>
    <property type="project" value="UniProtKB-ARBA"/>
</dbReference>
<organism evidence="8">
    <name type="scientific">Spumella elongata</name>
    <dbReference type="NCBI Taxonomy" id="89044"/>
    <lineage>
        <taxon>Eukaryota</taxon>
        <taxon>Sar</taxon>
        <taxon>Stramenopiles</taxon>
        <taxon>Ochrophyta</taxon>
        <taxon>Chrysophyceae</taxon>
        <taxon>Chromulinales</taxon>
        <taxon>Chromulinaceae</taxon>
        <taxon>Spumella</taxon>
    </lineage>
</organism>
<dbReference type="PANTHER" id="PTHR18919:SF138">
    <property type="entry name" value="ACETYL-COA C-ACETYLTRANSFERASE"/>
    <property type="match status" value="1"/>
</dbReference>
<comment type="similarity">
    <text evidence="1 5">Belongs to the thiolase-like superfamily. Thiolase family.</text>
</comment>
<keyword evidence="3 5" id="KW-0012">Acyltransferase</keyword>
<accession>A0A7S3HGI3</accession>
<feature type="active site" description="Proton acceptor" evidence="4">
    <location>
        <position position="349"/>
    </location>
</feature>
<dbReference type="Pfam" id="PF00108">
    <property type="entry name" value="Thiolase_N"/>
    <property type="match status" value="1"/>
</dbReference>
<evidence type="ECO:0000259" key="6">
    <source>
        <dbReference type="Pfam" id="PF00108"/>
    </source>
</evidence>
<name>A0A7S3HGI3_9STRA</name>
<gene>
    <name evidence="8" type="ORF">SELO1098_LOCUS23696</name>
</gene>
<dbReference type="Gene3D" id="3.40.47.10">
    <property type="match status" value="1"/>
</dbReference>
<dbReference type="SUPFAM" id="SSF53901">
    <property type="entry name" value="Thiolase-like"/>
    <property type="match status" value="2"/>
</dbReference>
<evidence type="ECO:0000256" key="1">
    <source>
        <dbReference type="ARBA" id="ARBA00010982"/>
    </source>
</evidence>
<dbReference type="InterPro" id="IPR016039">
    <property type="entry name" value="Thiolase-like"/>
</dbReference>